<feature type="region of interest" description="Disordered" evidence="1">
    <location>
        <begin position="21"/>
        <end position="139"/>
    </location>
</feature>
<dbReference type="OrthoDB" id="435402at2759"/>
<dbReference type="InterPro" id="IPR018606">
    <property type="entry name" value="Arb1"/>
</dbReference>
<dbReference type="AlphaFoldDB" id="A0A9P7Z3C6"/>
<accession>A0A9P7Z3C6</accession>
<feature type="compositionally biased region" description="Pro residues" evidence="1">
    <location>
        <begin position="64"/>
        <end position="76"/>
    </location>
</feature>
<evidence type="ECO:0000313" key="3">
    <source>
        <dbReference type="Proteomes" id="UP000887226"/>
    </source>
</evidence>
<protein>
    <submittedName>
        <fullName evidence="2">Argonaute siRNA chaperone complex subunit Arb1-domain-containing protein</fullName>
    </submittedName>
</protein>
<proteinExistence type="predicted"/>
<feature type="region of interest" description="Disordered" evidence="1">
    <location>
        <begin position="163"/>
        <end position="202"/>
    </location>
</feature>
<dbReference type="Proteomes" id="UP000887226">
    <property type="component" value="Unassembled WGS sequence"/>
</dbReference>
<evidence type="ECO:0000313" key="2">
    <source>
        <dbReference type="EMBL" id="KAG9244382.1"/>
    </source>
</evidence>
<dbReference type="Pfam" id="PF09692">
    <property type="entry name" value="Arb1"/>
    <property type="match status" value="2"/>
</dbReference>
<reference evidence="2" key="1">
    <citation type="journal article" date="2021" name="IMA Fungus">
        <title>Genomic characterization of three marine fungi, including Emericellopsis atlantica sp. nov. with signatures of a generalist lifestyle and marine biomass degradation.</title>
        <authorList>
            <person name="Hagestad O.C."/>
            <person name="Hou L."/>
            <person name="Andersen J.H."/>
            <person name="Hansen E.H."/>
            <person name="Altermark B."/>
            <person name="Li C."/>
            <person name="Kuhnert E."/>
            <person name="Cox R.J."/>
            <person name="Crous P.W."/>
            <person name="Spatafora J.W."/>
            <person name="Lail K."/>
            <person name="Amirebrahimi M."/>
            <person name="Lipzen A."/>
            <person name="Pangilinan J."/>
            <person name="Andreopoulos W."/>
            <person name="Hayes R.D."/>
            <person name="Ng V."/>
            <person name="Grigoriev I.V."/>
            <person name="Jackson S.A."/>
            <person name="Sutton T.D.S."/>
            <person name="Dobson A.D.W."/>
            <person name="Rama T."/>
        </authorList>
    </citation>
    <scope>NUCLEOTIDE SEQUENCE</scope>
    <source>
        <strain evidence="2">TRa3180A</strain>
    </source>
</reference>
<dbReference type="SUPFAM" id="SSF46934">
    <property type="entry name" value="UBA-like"/>
    <property type="match status" value="1"/>
</dbReference>
<keyword evidence="3" id="KW-1185">Reference proteome</keyword>
<comment type="caution">
    <text evidence="2">The sequence shown here is derived from an EMBL/GenBank/DDBJ whole genome shotgun (WGS) entry which is preliminary data.</text>
</comment>
<organism evidence="2 3">
    <name type="scientific">Calycina marina</name>
    <dbReference type="NCBI Taxonomy" id="1763456"/>
    <lineage>
        <taxon>Eukaryota</taxon>
        <taxon>Fungi</taxon>
        <taxon>Dikarya</taxon>
        <taxon>Ascomycota</taxon>
        <taxon>Pezizomycotina</taxon>
        <taxon>Leotiomycetes</taxon>
        <taxon>Helotiales</taxon>
        <taxon>Pezizellaceae</taxon>
        <taxon>Calycina</taxon>
    </lineage>
</organism>
<feature type="compositionally biased region" description="Acidic residues" evidence="1">
    <location>
        <begin position="654"/>
        <end position="663"/>
    </location>
</feature>
<evidence type="ECO:0000256" key="1">
    <source>
        <dbReference type="SAM" id="MobiDB-lite"/>
    </source>
</evidence>
<gene>
    <name evidence="2" type="ORF">BJ878DRAFT_480226</name>
</gene>
<dbReference type="Gene3D" id="1.10.8.10">
    <property type="entry name" value="DNA helicase RuvA subunit, C-terminal domain"/>
    <property type="match status" value="1"/>
</dbReference>
<dbReference type="GO" id="GO:0033167">
    <property type="term" value="C:ARC complex"/>
    <property type="evidence" value="ECO:0007669"/>
    <property type="project" value="InterPro"/>
</dbReference>
<dbReference type="GO" id="GO:0031047">
    <property type="term" value="P:regulatory ncRNA-mediated gene silencing"/>
    <property type="evidence" value="ECO:0007669"/>
    <property type="project" value="InterPro"/>
</dbReference>
<dbReference type="InterPro" id="IPR009060">
    <property type="entry name" value="UBA-like_sf"/>
</dbReference>
<feature type="region of interest" description="Disordered" evidence="1">
    <location>
        <begin position="646"/>
        <end position="666"/>
    </location>
</feature>
<dbReference type="EMBL" id="MU253910">
    <property type="protein sequence ID" value="KAG9244382.1"/>
    <property type="molecule type" value="Genomic_DNA"/>
</dbReference>
<name>A0A9P7Z3C6_9HELO</name>
<feature type="compositionally biased region" description="Basic and acidic residues" evidence="1">
    <location>
        <begin position="169"/>
        <end position="179"/>
    </location>
</feature>
<sequence>MSTIMEYGPHPEELSRRISQIDSTNTRRCADTLNEGGDGGPMNPRYKREVIRSTQDNNSNANTVPPPTPNVLPITPPSEEDDQQFPTMAQVIGAQPGPSAAPVPATSPDPSISASSGQNLTSTSDHASTGNDGAKNSNYQVDALDTGRSMNAVKALLAEAEQPVTAKQQQEHQQKIQKKEKIKKPKPTGFEEYFADPPVTPQEHDEETELYDLDRPLESRIQVALQKYRHKRALDALRANILTKFLLLGGIESSSNKQFTGGLDKQTLEEATSDEIAALKATDFIRGGEGHKNSKYYDPSDAANWTIDFELIVRGFFSVRALKHFPLDTQEEIKPVCSVIRNFYNYLLAHGVAKEYSKEIESARGIVNLAEKELFAIATVRIMLPGNWNVAASTLFGGFYKDLYGTDQAWAGDDEDLREYLATHGMDEAKATLIFKTGVAYAGTEEDFANVMKGDDLKIVKKERRAFEVVSVNRVSAQFIGEYDKVSTDMKALGSFVVKWWEGPQTEREDHTESSEEDGGYVTAAGMTQIVEVLGWSPAKARQALVVNKGDISFACEWLTDNPDCASLDRIPTKESRMTALYPPETFWLEDEILQHIFPSLKLEVVVCELNCGIRFIDQLTGIYPSFYAHLPQELMIDNWKEPLLNERPAPTEDNPDAEEFAESGEINRELESDYKHFGKDAKANISGIGKGNDV</sequence>
<feature type="compositionally biased region" description="Polar residues" evidence="1">
    <location>
        <begin position="108"/>
        <end position="139"/>
    </location>
</feature>